<protein>
    <submittedName>
        <fullName evidence="2">Uncharacterized protein</fullName>
    </submittedName>
</protein>
<feature type="coiled-coil region" evidence="1">
    <location>
        <begin position="303"/>
        <end position="340"/>
    </location>
</feature>
<dbReference type="PANTHER" id="PTHR45287">
    <property type="entry name" value="OS03G0691500 PROTEIN"/>
    <property type="match status" value="1"/>
</dbReference>
<reference evidence="3" key="1">
    <citation type="journal article" date="2017" name="Front. Plant Sci.">
        <title>Climate Clever Clovers: New Paradigm to Reduce the Environmental Footprint of Ruminants by Breeding Low Methanogenic Forages Utilizing Haplotype Variation.</title>
        <authorList>
            <person name="Kaur P."/>
            <person name="Appels R."/>
            <person name="Bayer P.E."/>
            <person name="Keeble-Gagnere G."/>
            <person name="Wang J."/>
            <person name="Hirakawa H."/>
            <person name="Shirasawa K."/>
            <person name="Vercoe P."/>
            <person name="Stefanova K."/>
            <person name="Durmic Z."/>
            <person name="Nichols P."/>
            <person name="Revell C."/>
            <person name="Isobe S.N."/>
            <person name="Edwards D."/>
            <person name="Erskine W."/>
        </authorList>
    </citation>
    <scope>NUCLEOTIDE SEQUENCE [LARGE SCALE GENOMIC DNA]</scope>
    <source>
        <strain evidence="3">cv. Daliak</strain>
    </source>
</reference>
<organism evidence="2 3">
    <name type="scientific">Trifolium subterraneum</name>
    <name type="common">Subterranean clover</name>
    <dbReference type="NCBI Taxonomy" id="3900"/>
    <lineage>
        <taxon>Eukaryota</taxon>
        <taxon>Viridiplantae</taxon>
        <taxon>Streptophyta</taxon>
        <taxon>Embryophyta</taxon>
        <taxon>Tracheophyta</taxon>
        <taxon>Spermatophyta</taxon>
        <taxon>Magnoliopsida</taxon>
        <taxon>eudicotyledons</taxon>
        <taxon>Gunneridae</taxon>
        <taxon>Pentapetalae</taxon>
        <taxon>rosids</taxon>
        <taxon>fabids</taxon>
        <taxon>Fabales</taxon>
        <taxon>Fabaceae</taxon>
        <taxon>Papilionoideae</taxon>
        <taxon>50 kb inversion clade</taxon>
        <taxon>NPAAA clade</taxon>
        <taxon>Hologalegina</taxon>
        <taxon>IRL clade</taxon>
        <taxon>Trifolieae</taxon>
        <taxon>Trifolium</taxon>
    </lineage>
</organism>
<dbReference type="PANTHER" id="PTHR45287:SF4">
    <property type="entry name" value="OS03G0691500 PROTEIN"/>
    <property type="match status" value="1"/>
</dbReference>
<name>A0A2Z6NTJ2_TRISU</name>
<proteinExistence type="predicted"/>
<feature type="coiled-coil region" evidence="1">
    <location>
        <begin position="505"/>
        <end position="603"/>
    </location>
</feature>
<dbReference type="AlphaFoldDB" id="A0A2Z6NTJ2"/>
<dbReference type="OrthoDB" id="685795at2759"/>
<sequence>MDKVCEELDEAKVEIEKLKAELRAKTDSLENLKRSLNAQVNQTQEAKIKSEKLDQELLQKADEIAEAKSLYEDLKGKLKQQESIIKHLNAANDKLRADCDEKIKKWEDEKRGLVLALEEANYKAENQEQKTCQYRKEIESLKSCLSVSKKKCLETEKNLKSTKELSERDDMFQKLEEEKVKLEDQLKWKKEQFKHLEEAYEKLKGQFKSGKKEWEMEKSTLLDEISSLQIKLDSHIRISEDLQHQLQTSHQALAHVESQKKRLEVEVSDFRLQLDNDSSEYQGARLQLDCDRDKDIAELRYSLKTKEAYIKEAKYQTEKLEQENQELRMSLKELQEAQIQEAGALYSQSKLRTKLRNLEQTHKECALTLKAREAEWNSQVDRLTGDLNSCQSDLETKIAAVEELQMELETSHSITVEMRLLNEEMYVMQLVLKQGISEAQLKLANYKDEMDLINKDKEVKIFQLMKQLEMKDNALVSVRKDLNEEREKAACLMSKVREIESCGSNKELQHSLQNELDRYKEMLEESTNCQRILEEKLLQKECDSKDQLRETHEALDIAINELDERICERSEMEFELQIWKSTVERLKNDLEESHLTRKELEASLLTQVDVGESLKQEVVLLEQESFRRELESIVIANGTVERKLKMENENLVENVTKLSLEKENLLAFVQGLCDRISEFSTADTQLMDMLRSMEQSFEINCPGMNLKTDNESFFDIKENMLIQVSPTSKIKKVEAISDIRSPFKELNSC</sequence>
<dbReference type="Proteomes" id="UP000242715">
    <property type="component" value="Unassembled WGS sequence"/>
</dbReference>
<keyword evidence="3" id="KW-1185">Reference proteome</keyword>
<dbReference type="EMBL" id="DF974127">
    <property type="protein sequence ID" value="GAU45483.1"/>
    <property type="molecule type" value="Genomic_DNA"/>
</dbReference>
<evidence type="ECO:0000313" key="3">
    <source>
        <dbReference type="Proteomes" id="UP000242715"/>
    </source>
</evidence>
<evidence type="ECO:0000313" key="2">
    <source>
        <dbReference type="EMBL" id="GAU45483.1"/>
    </source>
</evidence>
<accession>A0A2Z6NTJ2</accession>
<dbReference type="InterPro" id="IPR040262">
    <property type="entry name" value="At4g38062-like"/>
</dbReference>
<gene>
    <name evidence="2" type="ORF">TSUD_191020</name>
</gene>
<feature type="coiled-coil region" evidence="1">
    <location>
        <begin position="165"/>
        <end position="273"/>
    </location>
</feature>
<feature type="coiled-coil region" evidence="1">
    <location>
        <begin position="1"/>
        <end position="105"/>
    </location>
</feature>
<keyword evidence="1" id="KW-0175">Coiled coil</keyword>
<evidence type="ECO:0000256" key="1">
    <source>
        <dbReference type="SAM" id="Coils"/>
    </source>
</evidence>